<dbReference type="InterPro" id="IPR013083">
    <property type="entry name" value="Znf_RING/FYVE/PHD"/>
</dbReference>
<dbReference type="AlphaFoldDB" id="A0A0D6LSS0"/>
<keyword evidence="8" id="KW-1185">Reference proteome</keyword>
<evidence type="ECO:0000256" key="4">
    <source>
        <dbReference type="PROSITE-ProRule" id="PRU00175"/>
    </source>
</evidence>
<feature type="compositionally biased region" description="Polar residues" evidence="5">
    <location>
        <begin position="436"/>
        <end position="447"/>
    </location>
</feature>
<dbReference type="Proteomes" id="UP000054495">
    <property type="component" value="Unassembled WGS sequence"/>
</dbReference>
<feature type="region of interest" description="Disordered" evidence="5">
    <location>
        <begin position="411"/>
        <end position="447"/>
    </location>
</feature>
<sequence>MKRRRSMVCHIRDDTIPLFNNIGIRRYVPGGAFAPSQSLLATVHILRTGKKAGFCDGGHGFETSEWCDYVFKEFELNRVAEQMHMSVFSSTFFWKIFSMAKPATGNVYSRHEDHTMEVVRSHYQGGNGLQLVADGAYDSTGYQTLIGKWRDDVLAEVFSARVRILDAHEDCLDSDQLPDEFSEVMMAEEAFESDYGPQLSHDRTCKRVDDKRMRRVNASVKMKPRFNDYAEAMGSSPSRRSRFDHPQAASSLYNDVTWTSFLEMIKELNRKCFHVRNEKGDYICFALDKSCTDGFMWKKLARIKCFTVNLDSLQVTSSRVLRLEEFLNVYSVHKDAIWNNVTNEMCTSRYILSETADSEGLCCICMEKCNEILLPCLHSFCMVCVAQEMEFRPQFNCPICKARIERPIEESWEVPDPPNPEEEYHHNRISGHTKTSKANQALETELE</sequence>
<evidence type="ECO:0000256" key="5">
    <source>
        <dbReference type="SAM" id="MobiDB-lite"/>
    </source>
</evidence>
<name>A0A0D6LSS0_9BILA</name>
<evidence type="ECO:0000313" key="7">
    <source>
        <dbReference type="EMBL" id="EPB75115.1"/>
    </source>
</evidence>
<dbReference type="InterPro" id="IPR017907">
    <property type="entry name" value="Znf_RING_CS"/>
</dbReference>
<dbReference type="SMART" id="SM00184">
    <property type="entry name" value="RING"/>
    <property type="match status" value="1"/>
</dbReference>
<proteinExistence type="predicted"/>
<protein>
    <submittedName>
        <fullName evidence="7">Zinc finger, C3HC4 type</fullName>
    </submittedName>
</protein>
<feature type="domain" description="RING-type" evidence="6">
    <location>
        <begin position="362"/>
        <end position="401"/>
    </location>
</feature>
<dbReference type="GO" id="GO:0008270">
    <property type="term" value="F:zinc ion binding"/>
    <property type="evidence" value="ECO:0007669"/>
    <property type="project" value="UniProtKB-KW"/>
</dbReference>
<dbReference type="SUPFAM" id="SSF57850">
    <property type="entry name" value="RING/U-box"/>
    <property type="match status" value="1"/>
</dbReference>
<dbReference type="PROSITE" id="PS50089">
    <property type="entry name" value="ZF_RING_2"/>
    <property type="match status" value="1"/>
</dbReference>
<evidence type="ECO:0000256" key="1">
    <source>
        <dbReference type="ARBA" id="ARBA00022723"/>
    </source>
</evidence>
<keyword evidence="1" id="KW-0479">Metal-binding</keyword>
<keyword evidence="2 4" id="KW-0863">Zinc-finger</keyword>
<organism evidence="7 8">
    <name type="scientific">Ancylostoma ceylanicum</name>
    <dbReference type="NCBI Taxonomy" id="53326"/>
    <lineage>
        <taxon>Eukaryota</taxon>
        <taxon>Metazoa</taxon>
        <taxon>Ecdysozoa</taxon>
        <taxon>Nematoda</taxon>
        <taxon>Chromadorea</taxon>
        <taxon>Rhabditida</taxon>
        <taxon>Rhabditina</taxon>
        <taxon>Rhabditomorpha</taxon>
        <taxon>Strongyloidea</taxon>
        <taxon>Ancylostomatidae</taxon>
        <taxon>Ancylostomatinae</taxon>
        <taxon>Ancylostoma</taxon>
    </lineage>
</organism>
<dbReference type="PROSITE" id="PS00518">
    <property type="entry name" value="ZF_RING_1"/>
    <property type="match status" value="1"/>
</dbReference>
<dbReference type="Gene3D" id="3.30.40.10">
    <property type="entry name" value="Zinc/RING finger domain, C3HC4 (zinc finger)"/>
    <property type="match status" value="1"/>
</dbReference>
<accession>A0A0D6LSS0</accession>
<evidence type="ECO:0000259" key="6">
    <source>
        <dbReference type="PROSITE" id="PS50089"/>
    </source>
</evidence>
<reference evidence="7 8" key="1">
    <citation type="submission" date="2013-05" db="EMBL/GenBank/DDBJ databases">
        <title>Draft genome of the parasitic nematode Anyclostoma ceylanicum.</title>
        <authorList>
            <person name="Mitreva M."/>
        </authorList>
    </citation>
    <scope>NUCLEOTIDE SEQUENCE [LARGE SCALE GENOMIC DNA]</scope>
</reference>
<dbReference type="EMBL" id="KE124914">
    <property type="protein sequence ID" value="EPB75115.1"/>
    <property type="molecule type" value="Genomic_DNA"/>
</dbReference>
<gene>
    <name evidence="7" type="ORF">ANCCEY_05784</name>
</gene>
<evidence type="ECO:0000256" key="2">
    <source>
        <dbReference type="ARBA" id="ARBA00022771"/>
    </source>
</evidence>
<evidence type="ECO:0000256" key="3">
    <source>
        <dbReference type="ARBA" id="ARBA00022833"/>
    </source>
</evidence>
<dbReference type="InterPro" id="IPR001841">
    <property type="entry name" value="Znf_RING"/>
</dbReference>
<keyword evidence="3" id="KW-0862">Zinc</keyword>
<evidence type="ECO:0000313" key="8">
    <source>
        <dbReference type="Proteomes" id="UP000054495"/>
    </source>
</evidence>